<comment type="subcellular location">
    <subcellularLocation>
        <location evidence="1">Cell membrane</location>
        <topology evidence="1">Multi-pass membrane protein</topology>
    </subcellularLocation>
</comment>
<dbReference type="Pfam" id="PF01810">
    <property type="entry name" value="LysE"/>
    <property type="match status" value="1"/>
</dbReference>
<feature type="transmembrane region" description="Helical" evidence="6">
    <location>
        <begin position="147"/>
        <end position="173"/>
    </location>
</feature>
<evidence type="ECO:0000256" key="4">
    <source>
        <dbReference type="ARBA" id="ARBA00022989"/>
    </source>
</evidence>
<dbReference type="InterPro" id="IPR001123">
    <property type="entry name" value="LeuE-type"/>
</dbReference>
<dbReference type="GO" id="GO:0015171">
    <property type="term" value="F:amino acid transmembrane transporter activity"/>
    <property type="evidence" value="ECO:0007669"/>
    <property type="project" value="TreeGrafter"/>
</dbReference>
<proteinExistence type="predicted"/>
<evidence type="ECO:0000313" key="8">
    <source>
        <dbReference type="Proteomes" id="UP000675163"/>
    </source>
</evidence>
<keyword evidence="2" id="KW-1003">Cell membrane</keyword>
<feature type="transmembrane region" description="Helical" evidence="6">
    <location>
        <begin position="40"/>
        <end position="67"/>
    </location>
</feature>
<keyword evidence="8" id="KW-1185">Reference proteome</keyword>
<evidence type="ECO:0000256" key="1">
    <source>
        <dbReference type="ARBA" id="ARBA00004651"/>
    </source>
</evidence>
<dbReference type="RefSeq" id="WP_209704020.1">
    <property type="nucleotide sequence ID" value="NZ_JAFIDA010000001.1"/>
</dbReference>
<accession>A0A940PKP1</accession>
<dbReference type="AlphaFoldDB" id="A0A940PKP1"/>
<dbReference type="GO" id="GO:0005886">
    <property type="term" value="C:plasma membrane"/>
    <property type="evidence" value="ECO:0007669"/>
    <property type="project" value="UniProtKB-SubCell"/>
</dbReference>
<evidence type="ECO:0000256" key="6">
    <source>
        <dbReference type="SAM" id="Phobius"/>
    </source>
</evidence>
<dbReference type="EMBL" id="JAFIDA010000001">
    <property type="protein sequence ID" value="MBP1324910.1"/>
    <property type="molecule type" value="Genomic_DNA"/>
</dbReference>
<evidence type="ECO:0000256" key="5">
    <source>
        <dbReference type="ARBA" id="ARBA00023136"/>
    </source>
</evidence>
<feature type="transmembrane region" description="Helical" evidence="6">
    <location>
        <begin position="73"/>
        <end position="94"/>
    </location>
</feature>
<evidence type="ECO:0000313" key="7">
    <source>
        <dbReference type="EMBL" id="MBP1324910.1"/>
    </source>
</evidence>
<organism evidence="7 8">
    <name type="scientific">Leucobacter exalbidus</name>
    <dbReference type="NCBI Taxonomy" id="662960"/>
    <lineage>
        <taxon>Bacteria</taxon>
        <taxon>Bacillati</taxon>
        <taxon>Actinomycetota</taxon>
        <taxon>Actinomycetes</taxon>
        <taxon>Micrococcales</taxon>
        <taxon>Microbacteriaceae</taxon>
        <taxon>Leucobacter</taxon>
    </lineage>
</organism>
<sequence length="197" mass="20065">MTGAAWGGLAIAWIAAVAMPGPDVFLLLRLAVRERRAAVLAACGIMAGNLVWVVASVLGMGVLLAAVPAILPVIQIAGSIVLAYLGVMSLRGGLAQLRAARSGSPDLAPSRAARPFWLGLTTNLANPKALIFFTALLSQFLPPHASFGTQLAIIVAMVVSGLAWFVGVAVAASGAKFRAWFGRAAPGSTSSPACCSS</sequence>
<comment type="caution">
    <text evidence="7">The sequence shown here is derived from an EMBL/GenBank/DDBJ whole genome shotgun (WGS) entry which is preliminary data.</text>
</comment>
<dbReference type="PANTHER" id="PTHR30086">
    <property type="entry name" value="ARGININE EXPORTER PROTEIN ARGO"/>
    <property type="match status" value="1"/>
</dbReference>
<evidence type="ECO:0000256" key="3">
    <source>
        <dbReference type="ARBA" id="ARBA00022692"/>
    </source>
</evidence>
<name>A0A940PKP1_9MICO</name>
<dbReference type="PANTHER" id="PTHR30086:SF20">
    <property type="entry name" value="ARGININE EXPORTER PROTEIN ARGO-RELATED"/>
    <property type="match status" value="1"/>
</dbReference>
<evidence type="ECO:0000256" key="2">
    <source>
        <dbReference type="ARBA" id="ARBA00022475"/>
    </source>
</evidence>
<reference evidence="7" key="1">
    <citation type="submission" date="2021-02" db="EMBL/GenBank/DDBJ databases">
        <title>Sequencing the genomes of 1000 actinobacteria strains.</title>
        <authorList>
            <person name="Klenk H.-P."/>
        </authorList>
    </citation>
    <scope>NUCLEOTIDE SEQUENCE</scope>
    <source>
        <strain evidence="7">DSM 22850</strain>
    </source>
</reference>
<keyword evidence="3 6" id="KW-0812">Transmembrane</keyword>
<gene>
    <name evidence="7" type="ORF">JOF28_000142</name>
</gene>
<keyword evidence="5 6" id="KW-0472">Membrane</keyword>
<feature type="transmembrane region" description="Helical" evidence="6">
    <location>
        <begin position="115"/>
        <end position="141"/>
    </location>
</feature>
<protein>
    <submittedName>
        <fullName evidence="7">Threonine/homoserine/homoserine lactone efflux protein</fullName>
    </submittedName>
</protein>
<feature type="transmembrane region" description="Helical" evidence="6">
    <location>
        <begin position="6"/>
        <end position="28"/>
    </location>
</feature>
<keyword evidence="4 6" id="KW-1133">Transmembrane helix</keyword>
<dbReference type="Proteomes" id="UP000675163">
    <property type="component" value="Unassembled WGS sequence"/>
</dbReference>